<comment type="caution">
    <text evidence="9">The sequence shown here is derived from an EMBL/GenBank/DDBJ whole genome shotgun (WGS) entry which is preliminary data.</text>
</comment>
<keyword evidence="3" id="KW-1003">Cell membrane</keyword>
<evidence type="ECO:0000256" key="6">
    <source>
        <dbReference type="ARBA" id="ARBA00023136"/>
    </source>
</evidence>
<keyword evidence="6 7" id="KW-0472">Membrane</keyword>
<feature type="transmembrane region" description="Helical" evidence="7">
    <location>
        <begin position="384"/>
        <end position="405"/>
    </location>
</feature>
<dbReference type="SUPFAM" id="SSF103473">
    <property type="entry name" value="MFS general substrate transporter"/>
    <property type="match status" value="1"/>
</dbReference>
<feature type="transmembrane region" description="Helical" evidence="7">
    <location>
        <begin position="69"/>
        <end position="87"/>
    </location>
</feature>
<reference evidence="9" key="1">
    <citation type="submission" date="2023-03" db="EMBL/GenBank/DDBJ databases">
        <title>Actinoallomurus iriomotensis NBRC 103681.</title>
        <authorList>
            <person name="Ichikawa N."/>
            <person name="Sato H."/>
            <person name="Tonouchi N."/>
        </authorList>
    </citation>
    <scope>NUCLEOTIDE SEQUENCE</scope>
    <source>
        <strain evidence="9">NBRC 103681</strain>
    </source>
</reference>
<dbReference type="Proteomes" id="UP001165135">
    <property type="component" value="Unassembled WGS sequence"/>
</dbReference>
<protein>
    <submittedName>
        <fullName evidence="9">MFS transporter</fullName>
    </submittedName>
</protein>
<name>A0A9W6VSE1_9ACTN</name>
<dbReference type="PROSITE" id="PS00217">
    <property type="entry name" value="SUGAR_TRANSPORT_2"/>
    <property type="match status" value="1"/>
</dbReference>
<comment type="subcellular location">
    <subcellularLocation>
        <location evidence="1">Cell membrane</location>
        <topology evidence="1">Multi-pass membrane protein</topology>
    </subcellularLocation>
</comment>
<dbReference type="InterPro" id="IPR011701">
    <property type="entry name" value="MFS"/>
</dbReference>
<evidence type="ECO:0000259" key="8">
    <source>
        <dbReference type="PROSITE" id="PS50850"/>
    </source>
</evidence>
<evidence type="ECO:0000256" key="3">
    <source>
        <dbReference type="ARBA" id="ARBA00022475"/>
    </source>
</evidence>
<gene>
    <name evidence="9" type="ORF">Airi01_062610</name>
</gene>
<dbReference type="PANTHER" id="PTHR43045">
    <property type="entry name" value="SHIKIMATE TRANSPORTER"/>
    <property type="match status" value="1"/>
</dbReference>
<evidence type="ECO:0000256" key="7">
    <source>
        <dbReference type="SAM" id="Phobius"/>
    </source>
</evidence>
<evidence type="ECO:0000313" key="9">
    <source>
        <dbReference type="EMBL" id="GLY77994.1"/>
    </source>
</evidence>
<dbReference type="AlphaFoldDB" id="A0A9W6VSE1"/>
<feature type="transmembrane region" description="Helical" evidence="7">
    <location>
        <begin position="134"/>
        <end position="161"/>
    </location>
</feature>
<dbReference type="InterPro" id="IPR020846">
    <property type="entry name" value="MFS_dom"/>
</dbReference>
<dbReference type="CDD" id="cd17369">
    <property type="entry name" value="MFS_ShiA_like"/>
    <property type="match status" value="1"/>
</dbReference>
<feature type="transmembrane region" description="Helical" evidence="7">
    <location>
        <begin position="227"/>
        <end position="249"/>
    </location>
</feature>
<dbReference type="PANTHER" id="PTHR43045:SF1">
    <property type="entry name" value="SHIKIMATE TRANSPORTER"/>
    <property type="match status" value="1"/>
</dbReference>
<evidence type="ECO:0000256" key="2">
    <source>
        <dbReference type="ARBA" id="ARBA00022448"/>
    </source>
</evidence>
<dbReference type="Pfam" id="PF07690">
    <property type="entry name" value="MFS_1"/>
    <property type="match status" value="1"/>
</dbReference>
<organism evidence="9 10">
    <name type="scientific">Actinoallomurus iriomotensis</name>
    <dbReference type="NCBI Taxonomy" id="478107"/>
    <lineage>
        <taxon>Bacteria</taxon>
        <taxon>Bacillati</taxon>
        <taxon>Actinomycetota</taxon>
        <taxon>Actinomycetes</taxon>
        <taxon>Streptosporangiales</taxon>
        <taxon>Thermomonosporaceae</taxon>
        <taxon>Actinoallomurus</taxon>
    </lineage>
</organism>
<keyword evidence="2" id="KW-0813">Transport</keyword>
<evidence type="ECO:0000313" key="10">
    <source>
        <dbReference type="Proteomes" id="UP001165135"/>
    </source>
</evidence>
<keyword evidence="4 7" id="KW-0812">Transmembrane</keyword>
<sequence length="418" mass="44266">MLAQAVEYFDFFVYATASAIFLGPLFFSGLGDTAATLASFSTLAVGFVARPVGGAVAGHIGDRYGRKPVLVASTVVMGVATFLMGLLPTAAAIGWVGAVLLVLLRLLQGFALGGQWGGASLLLTESAPAGRRGFFGSFVQVGAQLGLMGGISAFLVLSFVLSDEQMLAWGWRIPFLSGLVMIAIGLYIHHAVEDTPKFKELQAARPEPNVAEQQPLAKVLREHWRTILLAGGAFVLPNAVAFIIVSGILDYGVKSLHLARTPLLGAILAACIAPLIFLPYFAHLSDRLGRPKLFIIGAAGVAVWGWPMFAMIDTGNLWLIFVALFVCFTVHSLMFGPQVALYSELFSTDVRFSGASLGYQVGSVFGGGLAPLITAALLDATKAGWSVAAYMTVLGVISLLSITVLRRRANSASRRELT</sequence>
<feature type="transmembrane region" description="Helical" evidence="7">
    <location>
        <begin position="173"/>
        <end position="192"/>
    </location>
</feature>
<dbReference type="InterPro" id="IPR036259">
    <property type="entry name" value="MFS_trans_sf"/>
</dbReference>
<feature type="transmembrane region" description="Helical" evidence="7">
    <location>
        <begin position="12"/>
        <end position="31"/>
    </location>
</feature>
<dbReference type="PROSITE" id="PS50850">
    <property type="entry name" value="MFS"/>
    <property type="match status" value="1"/>
</dbReference>
<feature type="transmembrane region" description="Helical" evidence="7">
    <location>
        <begin position="318"/>
        <end position="336"/>
    </location>
</feature>
<feature type="transmembrane region" description="Helical" evidence="7">
    <location>
        <begin position="357"/>
        <end position="378"/>
    </location>
</feature>
<evidence type="ECO:0000256" key="1">
    <source>
        <dbReference type="ARBA" id="ARBA00004651"/>
    </source>
</evidence>
<dbReference type="InterPro" id="IPR005829">
    <property type="entry name" value="Sugar_transporter_CS"/>
</dbReference>
<feature type="domain" description="Major facilitator superfamily (MFS) profile" evidence="8">
    <location>
        <begin position="1"/>
        <end position="410"/>
    </location>
</feature>
<feature type="transmembrane region" description="Helical" evidence="7">
    <location>
        <begin position="37"/>
        <end position="57"/>
    </location>
</feature>
<accession>A0A9W6VSE1</accession>
<evidence type="ECO:0000256" key="5">
    <source>
        <dbReference type="ARBA" id="ARBA00022989"/>
    </source>
</evidence>
<proteinExistence type="predicted"/>
<feature type="transmembrane region" description="Helical" evidence="7">
    <location>
        <begin position="261"/>
        <end position="281"/>
    </location>
</feature>
<feature type="transmembrane region" description="Helical" evidence="7">
    <location>
        <begin position="293"/>
        <end position="312"/>
    </location>
</feature>
<keyword evidence="5 7" id="KW-1133">Transmembrane helix</keyword>
<feature type="transmembrane region" description="Helical" evidence="7">
    <location>
        <begin position="93"/>
        <end position="113"/>
    </location>
</feature>
<dbReference type="EMBL" id="BSTJ01000008">
    <property type="protein sequence ID" value="GLY77994.1"/>
    <property type="molecule type" value="Genomic_DNA"/>
</dbReference>
<dbReference type="Gene3D" id="1.20.1250.20">
    <property type="entry name" value="MFS general substrate transporter like domains"/>
    <property type="match status" value="2"/>
</dbReference>
<dbReference type="GO" id="GO:0005886">
    <property type="term" value="C:plasma membrane"/>
    <property type="evidence" value="ECO:0007669"/>
    <property type="project" value="UniProtKB-SubCell"/>
</dbReference>
<evidence type="ECO:0000256" key="4">
    <source>
        <dbReference type="ARBA" id="ARBA00022692"/>
    </source>
</evidence>
<dbReference type="GO" id="GO:0022857">
    <property type="term" value="F:transmembrane transporter activity"/>
    <property type="evidence" value="ECO:0007669"/>
    <property type="project" value="InterPro"/>
</dbReference>